<gene>
    <name evidence="1" type="ORF">K469DRAFT_683242</name>
</gene>
<name>A0A6A6EIC7_9PEZI</name>
<protein>
    <submittedName>
        <fullName evidence="1">Uncharacterized protein</fullName>
    </submittedName>
</protein>
<keyword evidence="2" id="KW-1185">Reference proteome</keyword>
<dbReference type="AlphaFoldDB" id="A0A6A6EIC7"/>
<evidence type="ECO:0000313" key="1">
    <source>
        <dbReference type="EMBL" id="KAF2189870.1"/>
    </source>
</evidence>
<organism evidence="1 2">
    <name type="scientific">Zopfia rhizophila CBS 207.26</name>
    <dbReference type="NCBI Taxonomy" id="1314779"/>
    <lineage>
        <taxon>Eukaryota</taxon>
        <taxon>Fungi</taxon>
        <taxon>Dikarya</taxon>
        <taxon>Ascomycota</taxon>
        <taxon>Pezizomycotina</taxon>
        <taxon>Dothideomycetes</taxon>
        <taxon>Dothideomycetes incertae sedis</taxon>
        <taxon>Zopfiaceae</taxon>
        <taxon>Zopfia</taxon>
    </lineage>
</organism>
<reference evidence="1" key="1">
    <citation type="journal article" date="2020" name="Stud. Mycol.">
        <title>101 Dothideomycetes genomes: a test case for predicting lifestyles and emergence of pathogens.</title>
        <authorList>
            <person name="Haridas S."/>
            <person name="Albert R."/>
            <person name="Binder M."/>
            <person name="Bloem J."/>
            <person name="Labutti K."/>
            <person name="Salamov A."/>
            <person name="Andreopoulos B."/>
            <person name="Baker S."/>
            <person name="Barry K."/>
            <person name="Bills G."/>
            <person name="Bluhm B."/>
            <person name="Cannon C."/>
            <person name="Castanera R."/>
            <person name="Culley D."/>
            <person name="Daum C."/>
            <person name="Ezra D."/>
            <person name="Gonzalez J."/>
            <person name="Henrissat B."/>
            <person name="Kuo A."/>
            <person name="Liang C."/>
            <person name="Lipzen A."/>
            <person name="Lutzoni F."/>
            <person name="Magnuson J."/>
            <person name="Mondo S."/>
            <person name="Nolan M."/>
            <person name="Ohm R."/>
            <person name="Pangilinan J."/>
            <person name="Park H.-J."/>
            <person name="Ramirez L."/>
            <person name="Alfaro M."/>
            <person name="Sun H."/>
            <person name="Tritt A."/>
            <person name="Yoshinaga Y."/>
            <person name="Zwiers L.-H."/>
            <person name="Turgeon B."/>
            <person name="Goodwin S."/>
            <person name="Spatafora J."/>
            <person name="Crous P."/>
            <person name="Grigoriev I."/>
        </authorList>
    </citation>
    <scope>NUCLEOTIDE SEQUENCE</scope>
    <source>
        <strain evidence="1">CBS 207.26</strain>
    </source>
</reference>
<evidence type="ECO:0000313" key="2">
    <source>
        <dbReference type="Proteomes" id="UP000800200"/>
    </source>
</evidence>
<dbReference type="Proteomes" id="UP000800200">
    <property type="component" value="Unassembled WGS sequence"/>
</dbReference>
<sequence>MNSAQILYISRSPSAMKPHHLTIPNFSDADIWGASMGTTDLNDYPWKMDAEIASGGNQEVLLPIDAESEDSREALYLLVENALHSISGFTASEVDAFQYFDEEHVVEQQVPNLVTEDIHKAPTETNIRRVNDVETEEPQYIYPEISKLLTKDTDTKDAGLEIDELLVAKACLTE</sequence>
<dbReference type="EMBL" id="ML994620">
    <property type="protein sequence ID" value="KAF2189870.1"/>
    <property type="molecule type" value="Genomic_DNA"/>
</dbReference>
<proteinExistence type="predicted"/>
<accession>A0A6A6EIC7</accession>